<evidence type="ECO:0000313" key="4">
    <source>
        <dbReference type="Proteomes" id="UP001302443"/>
    </source>
</evidence>
<evidence type="ECO:0000256" key="1">
    <source>
        <dbReference type="SAM" id="Coils"/>
    </source>
</evidence>
<evidence type="ECO:0000256" key="2">
    <source>
        <dbReference type="SAM" id="Phobius"/>
    </source>
</evidence>
<gene>
    <name evidence="3" type="ORF">QS795_009440</name>
</gene>
<dbReference type="Proteomes" id="UP001302443">
    <property type="component" value="Chromosome"/>
</dbReference>
<evidence type="ECO:0000313" key="3">
    <source>
        <dbReference type="EMBL" id="WPA90721.1"/>
    </source>
</evidence>
<name>A0ABZ0MYP6_9GAMM</name>
<reference evidence="3 4" key="1">
    <citation type="submission" date="2023-09" db="EMBL/GenBank/DDBJ databases">
        <title>Genomic Revisitation and Reclassification of the Genus Providencia.</title>
        <authorList>
            <person name="Dong X."/>
        </authorList>
    </citation>
    <scope>NUCLEOTIDE SEQUENCE [LARGE SCALE GENOMIC DNA]</scope>
    <source>
        <strain evidence="3 4">D4759</strain>
    </source>
</reference>
<keyword evidence="2" id="KW-0812">Transmembrane</keyword>
<feature type="coiled-coil region" evidence="1">
    <location>
        <begin position="146"/>
        <end position="173"/>
    </location>
</feature>
<keyword evidence="2" id="KW-0472">Membrane</keyword>
<feature type="transmembrane region" description="Helical" evidence="2">
    <location>
        <begin position="14"/>
        <end position="33"/>
    </location>
</feature>
<keyword evidence="2" id="KW-1133">Transmembrane helix</keyword>
<dbReference type="EMBL" id="CP135990">
    <property type="protein sequence ID" value="WPA90721.1"/>
    <property type="molecule type" value="Genomic_DNA"/>
</dbReference>
<dbReference type="RefSeq" id="WP_286270280.1">
    <property type="nucleotide sequence ID" value="NZ_CP135990.1"/>
</dbReference>
<proteinExistence type="predicted"/>
<protein>
    <submittedName>
        <fullName evidence="3">Uncharacterized protein</fullName>
    </submittedName>
</protein>
<keyword evidence="4" id="KW-1185">Reference proteome</keyword>
<organism evidence="3 4">
    <name type="scientific">Providencia zhijiangensis</name>
    <dbReference type="NCBI Taxonomy" id="3053982"/>
    <lineage>
        <taxon>Bacteria</taxon>
        <taxon>Pseudomonadati</taxon>
        <taxon>Pseudomonadota</taxon>
        <taxon>Gammaproteobacteria</taxon>
        <taxon>Enterobacterales</taxon>
        <taxon>Morganellaceae</taxon>
        <taxon>Providencia</taxon>
    </lineage>
</organism>
<accession>A0ABZ0MYP6</accession>
<sequence>MSDFITLIKDNKEAVGFIVAVSGGIGFFLNYFLARKKIKEDKKALRQQMITNNIAPMRQAWINDLRKTSSEIIGHLQFIIQIKSLIKSGDSNANLFYIEHRSKYYELLCQINYLELLLPANKDGSQPIESSNVKTKLENILNHLNKKNTDNNLKKTKNEIEQLSIEIKIILKKEWEVTKSLNEMK</sequence>
<keyword evidence="1" id="KW-0175">Coiled coil</keyword>